<comment type="caution">
    <text evidence="1">The sequence shown here is derived from an EMBL/GenBank/DDBJ whole genome shotgun (WGS) entry which is preliminary data.</text>
</comment>
<name>A0A9Q0GU18_9MAGN</name>
<dbReference type="AlphaFoldDB" id="A0A9Q0GU18"/>
<sequence length="130" mass="14413">MPRCQGHPKVLRSALLSGLLSHAEVPRCPVHPSGVEECSVDRFTRLCQGVGAEVLRSSPRPSLLSHVRYQGRGPKEFSAVRFTWSCQSAKKLTCRGHSEVLWCRGAEECSMVGFTRSCRDVRAEVTRSSL</sequence>
<dbReference type="Proteomes" id="UP001141806">
    <property type="component" value="Unassembled WGS sequence"/>
</dbReference>
<organism evidence="1 2">
    <name type="scientific">Protea cynaroides</name>
    <dbReference type="NCBI Taxonomy" id="273540"/>
    <lineage>
        <taxon>Eukaryota</taxon>
        <taxon>Viridiplantae</taxon>
        <taxon>Streptophyta</taxon>
        <taxon>Embryophyta</taxon>
        <taxon>Tracheophyta</taxon>
        <taxon>Spermatophyta</taxon>
        <taxon>Magnoliopsida</taxon>
        <taxon>Proteales</taxon>
        <taxon>Proteaceae</taxon>
        <taxon>Protea</taxon>
    </lineage>
</organism>
<protein>
    <submittedName>
        <fullName evidence="1">Uncharacterized protein</fullName>
    </submittedName>
</protein>
<proteinExistence type="predicted"/>
<evidence type="ECO:0000313" key="1">
    <source>
        <dbReference type="EMBL" id="KAJ4952480.1"/>
    </source>
</evidence>
<dbReference type="EMBL" id="JAMYWD010000012">
    <property type="protein sequence ID" value="KAJ4952480.1"/>
    <property type="molecule type" value="Genomic_DNA"/>
</dbReference>
<evidence type="ECO:0000313" key="2">
    <source>
        <dbReference type="Proteomes" id="UP001141806"/>
    </source>
</evidence>
<reference evidence="1" key="1">
    <citation type="journal article" date="2023" name="Plant J.">
        <title>The genome of the king protea, Protea cynaroides.</title>
        <authorList>
            <person name="Chang J."/>
            <person name="Duong T.A."/>
            <person name="Schoeman C."/>
            <person name="Ma X."/>
            <person name="Roodt D."/>
            <person name="Barker N."/>
            <person name="Li Z."/>
            <person name="Van de Peer Y."/>
            <person name="Mizrachi E."/>
        </authorList>
    </citation>
    <scope>NUCLEOTIDE SEQUENCE</scope>
    <source>
        <tissue evidence="1">Young leaves</tissue>
    </source>
</reference>
<gene>
    <name evidence="1" type="ORF">NE237_029312</name>
</gene>
<keyword evidence="2" id="KW-1185">Reference proteome</keyword>
<accession>A0A9Q0GU18</accession>